<protein>
    <submittedName>
        <fullName evidence="1">Flagellar basal-body rod protein FlgF, putative</fullName>
    </submittedName>
</protein>
<dbReference type="InterPro" id="IPR023157">
    <property type="entry name" value="AGR-C-984p-like_sf"/>
</dbReference>
<keyword evidence="2" id="KW-1185">Reference proteome</keyword>
<dbReference type="KEGG" id="rce:RC1_3765"/>
<dbReference type="AlphaFoldDB" id="B6IXT4"/>
<evidence type="ECO:0000313" key="2">
    <source>
        <dbReference type="Proteomes" id="UP000001591"/>
    </source>
</evidence>
<dbReference type="HOGENOM" id="CLU_074035_0_0_5"/>
<accession>B6IXT4</accession>
<gene>
    <name evidence="1" type="primary">flgF</name>
    <name evidence="1" type="ordered locus">RC1_3765</name>
</gene>
<proteinExistence type="predicted"/>
<dbReference type="OrthoDB" id="7824597at2"/>
<reference evidence="1 2" key="1">
    <citation type="journal article" date="2010" name="BMC Genomics">
        <title>Metabolic flexibility revealed in the genome of the cyst-forming alpha-1 proteobacterium Rhodospirillum centenum.</title>
        <authorList>
            <person name="Lu Y.K."/>
            <person name="Marden J."/>
            <person name="Han M."/>
            <person name="Swingley W.D."/>
            <person name="Mastrian S.D."/>
            <person name="Chowdhury S.R."/>
            <person name="Hao J."/>
            <person name="Helmy T."/>
            <person name="Kim S."/>
            <person name="Kurdoglu A.A."/>
            <person name="Matthies H.J."/>
            <person name="Rollo D."/>
            <person name="Stothard P."/>
            <person name="Blankenship R.E."/>
            <person name="Bauer C.E."/>
            <person name="Touchman J.W."/>
        </authorList>
    </citation>
    <scope>NUCLEOTIDE SEQUENCE [LARGE SCALE GENOMIC DNA]</scope>
    <source>
        <strain evidence="2">ATCC 51521 / SW</strain>
    </source>
</reference>
<evidence type="ECO:0000313" key="1">
    <source>
        <dbReference type="EMBL" id="ACJ01108.1"/>
    </source>
</evidence>
<dbReference type="SUPFAM" id="SSF158837">
    <property type="entry name" value="AGR C 984p-like"/>
    <property type="match status" value="1"/>
</dbReference>
<keyword evidence="1" id="KW-0966">Cell projection</keyword>
<dbReference type="EMBL" id="CP000613">
    <property type="protein sequence ID" value="ACJ01108.1"/>
    <property type="molecule type" value="Genomic_DNA"/>
</dbReference>
<dbReference type="eggNOG" id="ENOG502ZBJH">
    <property type="taxonomic scope" value="Bacteria"/>
</dbReference>
<dbReference type="STRING" id="414684.RC1_3765"/>
<dbReference type="InterPro" id="IPR010626">
    <property type="entry name" value="DUF1217"/>
</dbReference>
<dbReference type="Proteomes" id="UP000001591">
    <property type="component" value="Chromosome"/>
</dbReference>
<name>B6IXT4_RHOCS</name>
<keyword evidence="1" id="KW-0969">Cilium</keyword>
<dbReference type="Pfam" id="PF06748">
    <property type="entry name" value="DUF1217"/>
    <property type="match status" value="1"/>
</dbReference>
<organism evidence="1 2">
    <name type="scientific">Rhodospirillum centenum (strain ATCC 51521 / SW)</name>
    <dbReference type="NCBI Taxonomy" id="414684"/>
    <lineage>
        <taxon>Bacteria</taxon>
        <taxon>Pseudomonadati</taxon>
        <taxon>Pseudomonadota</taxon>
        <taxon>Alphaproteobacteria</taxon>
        <taxon>Rhodospirillales</taxon>
        <taxon>Rhodospirillaceae</taxon>
        <taxon>Rhodospirillum</taxon>
    </lineage>
</organism>
<sequence>MYEGLGATVTYNILKKQGDTAVTRYRDQKTVEKTINDFKTRIEKIDSPEALLKDRRALEFVLTSFQLESEIGKTGILRKLLTEDPTEEKSLANRLVDPRYTKLATSLSGKIPEAFQNESFVNGLINNYVTNTFEKSVGEGNTGLREALYFKRNIANVTSVSQILADRALSYVVRKGLNLPDSFAMQDFDQQKRYLEKKLDLTKFKDPGYVEKFTQRFLTQVSATESSSASSNVALQILGGSGGSDGLTSLLGRKVSILV</sequence>
<keyword evidence="1" id="KW-0282">Flagellum</keyword>
<dbReference type="RefSeq" id="WP_012568881.1">
    <property type="nucleotide sequence ID" value="NC_011420.2"/>
</dbReference>
<dbReference type="Gene3D" id="1.10.3700.10">
    <property type="entry name" value="AGR C 984p-like"/>
    <property type="match status" value="1"/>
</dbReference>